<dbReference type="EMBL" id="BAAAHH010000034">
    <property type="protein sequence ID" value="GAA0964488.1"/>
    <property type="molecule type" value="Genomic_DNA"/>
</dbReference>
<proteinExistence type="predicted"/>
<evidence type="ECO:0000313" key="2">
    <source>
        <dbReference type="EMBL" id="GAA0964488.1"/>
    </source>
</evidence>
<dbReference type="SUPFAM" id="SSF46785">
    <property type="entry name" value="Winged helix' DNA-binding domain"/>
    <property type="match status" value="1"/>
</dbReference>
<name>A0ABN1RUU0_9ACTN</name>
<protein>
    <submittedName>
        <fullName evidence="2">Transcriptional regulator</fullName>
    </submittedName>
</protein>
<dbReference type="PANTHER" id="PTHR37318:SF1">
    <property type="entry name" value="BSL7504 PROTEIN"/>
    <property type="match status" value="1"/>
</dbReference>
<organism evidence="2 3">
    <name type="scientific">Actinocorallia libanotica</name>
    <dbReference type="NCBI Taxonomy" id="46162"/>
    <lineage>
        <taxon>Bacteria</taxon>
        <taxon>Bacillati</taxon>
        <taxon>Actinomycetota</taxon>
        <taxon>Actinomycetes</taxon>
        <taxon>Streptosporangiales</taxon>
        <taxon>Thermomonosporaceae</taxon>
        <taxon>Actinocorallia</taxon>
    </lineage>
</organism>
<dbReference type="InterPro" id="IPR036388">
    <property type="entry name" value="WH-like_DNA-bd_sf"/>
</dbReference>
<comment type="caution">
    <text evidence="2">The sequence shown here is derived from an EMBL/GenBank/DDBJ whole genome shotgun (WGS) entry which is preliminary data.</text>
</comment>
<dbReference type="InterPro" id="IPR027395">
    <property type="entry name" value="WH_DNA-bd_dom"/>
</dbReference>
<dbReference type="InterPro" id="IPR036390">
    <property type="entry name" value="WH_DNA-bd_sf"/>
</dbReference>
<evidence type="ECO:0000313" key="3">
    <source>
        <dbReference type="Proteomes" id="UP001500665"/>
    </source>
</evidence>
<dbReference type="PANTHER" id="PTHR37318">
    <property type="entry name" value="BSL7504 PROTEIN"/>
    <property type="match status" value="1"/>
</dbReference>
<gene>
    <name evidence="2" type="ORF">GCM10009550_62460</name>
</gene>
<dbReference type="CDD" id="cd00090">
    <property type="entry name" value="HTH_ARSR"/>
    <property type="match status" value="1"/>
</dbReference>
<keyword evidence="3" id="KW-1185">Reference proteome</keyword>
<dbReference type="Pfam" id="PF13601">
    <property type="entry name" value="HTH_34"/>
    <property type="match status" value="1"/>
</dbReference>
<evidence type="ECO:0000259" key="1">
    <source>
        <dbReference type="Pfam" id="PF13601"/>
    </source>
</evidence>
<dbReference type="InterPro" id="IPR011991">
    <property type="entry name" value="ArsR-like_HTH"/>
</dbReference>
<feature type="domain" description="Winged helix DNA-binding" evidence="1">
    <location>
        <begin position="20"/>
        <end position="95"/>
    </location>
</feature>
<accession>A0ABN1RUU0</accession>
<dbReference type="RefSeq" id="WP_344244872.1">
    <property type="nucleotide sequence ID" value="NZ_BAAAHH010000034.1"/>
</dbReference>
<reference evidence="2 3" key="1">
    <citation type="journal article" date="2019" name="Int. J. Syst. Evol. Microbiol.">
        <title>The Global Catalogue of Microorganisms (GCM) 10K type strain sequencing project: providing services to taxonomists for standard genome sequencing and annotation.</title>
        <authorList>
            <consortium name="The Broad Institute Genomics Platform"/>
            <consortium name="The Broad Institute Genome Sequencing Center for Infectious Disease"/>
            <person name="Wu L."/>
            <person name="Ma J."/>
        </authorList>
    </citation>
    <scope>NUCLEOTIDE SEQUENCE [LARGE SCALE GENOMIC DNA]</scope>
    <source>
        <strain evidence="2 3">JCM 10696</strain>
    </source>
</reference>
<dbReference type="Proteomes" id="UP001500665">
    <property type="component" value="Unassembled WGS sequence"/>
</dbReference>
<dbReference type="Gene3D" id="1.10.10.10">
    <property type="entry name" value="Winged helix-like DNA-binding domain superfamily/Winged helix DNA-binding domain"/>
    <property type="match status" value="1"/>
</dbReference>
<sequence length="111" mass="12281">MTAPFEELAGLDKLVHEPARLAITTALSACHEADFLFLQRLTGLSKGNLSAHLGKLEAAGLVAITKHFAGKRPQTWISLTETGRQVTDAHWNRLDDLRRRSRAWAPEDTPP</sequence>